<dbReference type="RefSeq" id="WP_136348556.1">
    <property type="nucleotide sequence ID" value="NZ_SSOC01000004.1"/>
</dbReference>
<keyword evidence="3" id="KW-1185">Reference proteome</keyword>
<protein>
    <submittedName>
        <fullName evidence="2">TIGR03749 family integrating conjugative element protein</fullName>
    </submittedName>
</protein>
<dbReference type="AlphaFoldDB" id="A0A4S4AXM3"/>
<accession>A0A4S4AXM3</accession>
<evidence type="ECO:0000256" key="1">
    <source>
        <dbReference type="SAM" id="SignalP"/>
    </source>
</evidence>
<dbReference type="PROSITE" id="PS51257">
    <property type="entry name" value="PROKAR_LIPOPROTEIN"/>
    <property type="match status" value="1"/>
</dbReference>
<evidence type="ECO:0000313" key="2">
    <source>
        <dbReference type="EMBL" id="THF64857.1"/>
    </source>
</evidence>
<gene>
    <name evidence="2" type="ORF">E6C76_12540</name>
</gene>
<feature type="signal peptide" evidence="1">
    <location>
        <begin position="1"/>
        <end position="22"/>
    </location>
</feature>
<sequence length="299" mass="32154">MTRFLPHACAVFVLFACVPAHAVEILRWERLPLPVPLVVGQERVIFIDRNVRVGVPASVGARLRVQSAAGAVYLRASEPIEPTRLQLQDADNGTVILLDIAAEPAGDDAPPLEPVRIVEGASPAPRYGAQIDGEQESTGTAPATRTRETPLPVVLTRYAAQTLYAPLRTVEPVPGIVRANLRRDLSLDTLMPTKPVRARVLAAWRLDDLWVSAIRLNNLSPHWLGLDPRELQGDFMTATFQHADLGPAGTPEDTTVVYLVTRGHGLPQALLPAISPVDAAINLPVPGTSDSGHGGAHEE</sequence>
<comment type="caution">
    <text evidence="2">The sequence shown here is derived from an EMBL/GenBank/DDBJ whole genome shotgun (WGS) entry which is preliminary data.</text>
</comment>
<dbReference type="Proteomes" id="UP000308430">
    <property type="component" value="Unassembled WGS sequence"/>
</dbReference>
<dbReference type="InterPro" id="IPR021844">
    <property type="entry name" value="Integr_conj_element_PFL4704"/>
</dbReference>
<organism evidence="2 3">
    <name type="scientific">Pseudothauera nasutitermitis</name>
    <dbReference type="NCBI Taxonomy" id="2565930"/>
    <lineage>
        <taxon>Bacteria</taxon>
        <taxon>Pseudomonadati</taxon>
        <taxon>Pseudomonadota</taxon>
        <taxon>Betaproteobacteria</taxon>
        <taxon>Rhodocyclales</taxon>
        <taxon>Zoogloeaceae</taxon>
        <taxon>Pseudothauera</taxon>
    </lineage>
</organism>
<dbReference type="Pfam" id="PF11920">
    <property type="entry name" value="DUF3438"/>
    <property type="match status" value="1"/>
</dbReference>
<proteinExistence type="predicted"/>
<feature type="chain" id="PRO_5020692239" evidence="1">
    <location>
        <begin position="23"/>
        <end position="299"/>
    </location>
</feature>
<dbReference type="EMBL" id="SSOC01000004">
    <property type="protein sequence ID" value="THF64857.1"/>
    <property type="molecule type" value="Genomic_DNA"/>
</dbReference>
<name>A0A4S4AXM3_9RHOO</name>
<evidence type="ECO:0000313" key="3">
    <source>
        <dbReference type="Proteomes" id="UP000308430"/>
    </source>
</evidence>
<dbReference type="OrthoDB" id="7064293at2"/>
<keyword evidence="1" id="KW-0732">Signal</keyword>
<reference evidence="2 3" key="1">
    <citation type="submission" date="2019-04" db="EMBL/GenBank/DDBJ databases">
        <title>Azoarcus nasutitermitis sp. nov. isolated from termite nest.</title>
        <authorList>
            <person name="Lin S.-Y."/>
            <person name="Hameed A."/>
            <person name="Hsu Y.-H."/>
            <person name="Young C.-C."/>
        </authorList>
    </citation>
    <scope>NUCLEOTIDE SEQUENCE [LARGE SCALE GENOMIC DNA]</scope>
    <source>
        <strain evidence="2 3">CC-YHH838</strain>
    </source>
</reference>
<dbReference type="NCBIfam" id="TIGR03749">
    <property type="entry name" value="conj_TIGR03749"/>
    <property type="match status" value="1"/>
</dbReference>